<sequence length="63" mass="7240">MQNAMPSFRSWRELIGNLTEGSEWKDRVCNPSPPNATPEQGKRHTLRSSKCGIDTREVWHCGR</sequence>
<dbReference type="Proteomes" id="UP000285650">
    <property type="component" value="Unassembled WGS sequence"/>
</dbReference>
<organism evidence="2 3">
    <name type="scientific">Bacteroides intestinalis</name>
    <dbReference type="NCBI Taxonomy" id="329854"/>
    <lineage>
        <taxon>Bacteria</taxon>
        <taxon>Pseudomonadati</taxon>
        <taxon>Bacteroidota</taxon>
        <taxon>Bacteroidia</taxon>
        <taxon>Bacteroidales</taxon>
        <taxon>Bacteroidaceae</taxon>
        <taxon>Bacteroides</taxon>
    </lineage>
</organism>
<accession>A0A414LA42</accession>
<reference evidence="2 3" key="1">
    <citation type="submission" date="2018-08" db="EMBL/GenBank/DDBJ databases">
        <title>A genome reference for cultivated species of the human gut microbiota.</title>
        <authorList>
            <person name="Zou Y."/>
            <person name="Xue W."/>
            <person name="Luo G."/>
        </authorList>
    </citation>
    <scope>NUCLEOTIDE SEQUENCE [LARGE SCALE GENOMIC DNA]</scope>
    <source>
        <strain evidence="2 3">AM27-17</strain>
    </source>
</reference>
<proteinExistence type="predicted"/>
<comment type="caution">
    <text evidence="2">The sequence shown here is derived from an EMBL/GenBank/DDBJ whole genome shotgun (WGS) entry which is preliminary data.</text>
</comment>
<name>A0A414LA42_9BACE</name>
<dbReference type="EMBL" id="QSKV01000007">
    <property type="protein sequence ID" value="RHE91510.1"/>
    <property type="molecule type" value="Genomic_DNA"/>
</dbReference>
<dbReference type="RefSeq" id="WP_118222214.1">
    <property type="nucleotide sequence ID" value="NZ_JAQEXF010000011.1"/>
</dbReference>
<evidence type="ECO:0000313" key="3">
    <source>
        <dbReference type="Proteomes" id="UP000285650"/>
    </source>
</evidence>
<evidence type="ECO:0000256" key="1">
    <source>
        <dbReference type="SAM" id="MobiDB-lite"/>
    </source>
</evidence>
<feature type="region of interest" description="Disordered" evidence="1">
    <location>
        <begin position="22"/>
        <end position="48"/>
    </location>
</feature>
<protein>
    <submittedName>
        <fullName evidence="2">Uncharacterized protein</fullName>
    </submittedName>
</protein>
<dbReference type="AlphaFoldDB" id="A0A414LA42"/>
<evidence type="ECO:0000313" key="2">
    <source>
        <dbReference type="EMBL" id="RHE91510.1"/>
    </source>
</evidence>
<gene>
    <name evidence="2" type="ORF">DW712_11985</name>
</gene>